<sequence length="189" mass="21183">MTNYGSIPTSSHPSPPIDLEYISHVKHRIKSGLATRRPWKTMFDTESMTLPHGFFDAISRIKTNLVYFRANYVIAVLVILFLSLLYHPTSLLVLAILVVFWIFLYFLRDEPLVVFGHQVDDRTVMICLSVLTIGMLLFTHATGNILGSLLTAVVLVLIHAAIRRSDNLFLDEEAAAVTETSGLMSYPSS</sequence>
<dbReference type="GO" id="GO:0005783">
    <property type="term" value="C:endoplasmic reticulum"/>
    <property type="evidence" value="ECO:0007669"/>
    <property type="project" value="UniProtKB-ARBA"/>
</dbReference>
<organism evidence="8 9">
    <name type="scientific">Eruca vesicaria subsp. sativa</name>
    <name type="common">Garden rocket</name>
    <name type="synonym">Eruca sativa</name>
    <dbReference type="NCBI Taxonomy" id="29727"/>
    <lineage>
        <taxon>Eukaryota</taxon>
        <taxon>Viridiplantae</taxon>
        <taxon>Streptophyta</taxon>
        <taxon>Embryophyta</taxon>
        <taxon>Tracheophyta</taxon>
        <taxon>Spermatophyta</taxon>
        <taxon>Magnoliopsida</taxon>
        <taxon>eudicotyledons</taxon>
        <taxon>Gunneridae</taxon>
        <taxon>Pentapetalae</taxon>
        <taxon>rosids</taxon>
        <taxon>malvids</taxon>
        <taxon>Brassicales</taxon>
        <taxon>Brassicaceae</taxon>
        <taxon>Brassiceae</taxon>
        <taxon>Eruca</taxon>
    </lineage>
</organism>
<reference evidence="8 9" key="1">
    <citation type="submission" date="2022-03" db="EMBL/GenBank/DDBJ databases">
        <authorList>
            <person name="Macdonald S."/>
            <person name="Ahmed S."/>
            <person name="Newling K."/>
        </authorList>
    </citation>
    <scope>NUCLEOTIDE SEQUENCE [LARGE SCALE GENOMIC DNA]</scope>
</reference>
<feature type="transmembrane region" description="Helical" evidence="7">
    <location>
        <begin position="119"/>
        <end position="139"/>
    </location>
</feature>
<name>A0ABC8LYV4_ERUVS</name>
<evidence type="ECO:0000256" key="2">
    <source>
        <dbReference type="ARBA" id="ARBA00004127"/>
    </source>
</evidence>
<evidence type="ECO:0000313" key="8">
    <source>
        <dbReference type="EMBL" id="CAH8388547.1"/>
    </source>
</evidence>
<dbReference type="PANTHER" id="PTHR19317:SF71">
    <property type="entry name" value="PRA1 FAMILY PROTEIN"/>
    <property type="match status" value="1"/>
</dbReference>
<dbReference type="GO" id="GO:0016192">
    <property type="term" value="P:vesicle-mediated transport"/>
    <property type="evidence" value="ECO:0007669"/>
    <property type="project" value="UniProtKB-ARBA"/>
</dbReference>
<dbReference type="Proteomes" id="UP001642260">
    <property type="component" value="Unassembled WGS sequence"/>
</dbReference>
<dbReference type="AlphaFoldDB" id="A0ABC8LYV4"/>
<keyword evidence="9" id="KW-1185">Reference proteome</keyword>
<keyword evidence="7" id="KW-0813">Transport</keyword>
<feature type="transmembrane region" description="Helical" evidence="7">
    <location>
        <begin position="91"/>
        <end position="107"/>
    </location>
</feature>
<gene>
    <name evidence="8" type="ORF">ERUC_LOCUS41030</name>
</gene>
<evidence type="ECO:0000313" key="9">
    <source>
        <dbReference type="Proteomes" id="UP001642260"/>
    </source>
</evidence>
<evidence type="ECO:0000256" key="6">
    <source>
        <dbReference type="ARBA" id="ARBA00023136"/>
    </source>
</evidence>
<evidence type="ECO:0000256" key="4">
    <source>
        <dbReference type="ARBA" id="ARBA00022692"/>
    </source>
</evidence>
<comment type="similarity">
    <text evidence="3 7">Belongs to the PRA1 family.</text>
</comment>
<comment type="subcellular location">
    <subcellularLocation>
        <location evidence="2">Endomembrane system</location>
        <topology evidence="2">Multi-pass membrane protein</topology>
    </subcellularLocation>
    <subcellularLocation>
        <location evidence="7">Membrane</location>
        <topology evidence="7">Multi-pass membrane protein</topology>
    </subcellularLocation>
</comment>
<evidence type="ECO:0000256" key="3">
    <source>
        <dbReference type="ARBA" id="ARBA00006483"/>
    </source>
</evidence>
<evidence type="ECO:0000256" key="5">
    <source>
        <dbReference type="ARBA" id="ARBA00022989"/>
    </source>
</evidence>
<keyword evidence="4 7" id="KW-0812">Transmembrane</keyword>
<evidence type="ECO:0000256" key="7">
    <source>
        <dbReference type="RuleBase" id="RU363107"/>
    </source>
</evidence>
<keyword evidence="5 7" id="KW-1133">Transmembrane helix</keyword>
<feature type="transmembrane region" description="Helical" evidence="7">
    <location>
        <begin position="66"/>
        <end position="85"/>
    </location>
</feature>
<accession>A0ABC8LYV4</accession>
<dbReference type="EMBL" id="CAKOAT010804042">
    <property type="protein sequence ID" value="CAH8388547.1"/>
    <property type="molecule type" value="Genomic_DNA"/>
</dbReference>
<comment type="function">
    <text evidence="1 7">May be involved in both secretory and endocytic intracellular trafficking in the endosomal/prevacuolar compartments.</text>
</comment>
<protein>
    <recommendedName>
        <fullName evidence="7">PRA1 family protein</fullName>
    </recommendedName>
</protein>
<dbReference type="InterPro" id="IPR004895">
    <property type="entry name" value="Prenylated_rab_accept_PRA1"/>
</dbReference>
<comment type="caution">
    <text evidence="8">The sequence shown here is derived from an EMBL/GenBank/DDBJ whole genome shotgun (WGS) entry which is preliminary data.</text>
</comment>
<dbReference type="Pfam" id="PF03208">
    <property type="entry name" value="PRA1"/>
    <property type="match status" value="1"/>
</dbReference>
<keyword evidence="6 7" id="KW-0472">Membrane</keyword>
<dbReference type="PANTHER" id="PTHR19317">
    <property type="entry name" value="PRENYLATED RAB ACCEPTOR 1-RELATED"/>
    <property type="match status" value="1"/>
</dbReference>
<proteinExistence type="inferred from homology"/>
<evidence type="ECO:0000256" key="1">
    <source>
        <dbReference type="ARBA" id="ARBA00002501"/>
    </source>
</evidence>
<dbReference type="GO" id="GO:0016020">
    <property type="term" value="C:membrane"/>
    <property type="evidence" value="ECO:0007669"/>
    <property type="project" value="UniProtKB-SubCell"/>
</dbReference>